<evidence type="ECO:0000256" key="3">
    <source>
        <dbReference type="ARBA" id="ARBA00006910"/>
    </source>
</evidence>
<evidence type="ECO:0000313" key="19">
    <source>
        <dbReference type="EMBL" id="PIK40758.1"/>
    </source>
</evidence>
<dbReference type="FunFam" id="1.10.246.190:FF:000001">
    <property type="entry name" value="Autophagy related 5"/>
    <property type="match status" value="1"/>
</dbReference>
<feature type="domain" description="Autophagy protein ATG5 alpha-helical bundle region" evidence="17">
    <location>
        <begin position="121"/>
        <end position="176"/>
    </location>
</feature>
<dbReference type="PANTHER" id="PTHR13040:SF2">
    <property type="entry name" value="AUTOPHAGY PROTEIN 5"/>
    <property type="match status" value="1"/>
</dbReference>
<dbReference type="GO" id="GO:0034274">
    <property type="term" value="C:Atg12-Atg5-Atg16 complex"/>
    <property type="evidence" value="ECO:0007669"/>
    <property type="project" value="TreeGrafter"/>
</dbReference>
<dbReference type="PANTHER" id="PTHR13040">
    <property type="entry name" value="AUTOPHAGY PROTEIN 5"/>
    <property type="match status" value="1"/>
</dbReference>
<keyword evidence="20" id="KW-1185">Reference proteome</keyword>
<dbReference type="EMBL" id="MRZV01001087">
    <property type="protein sequence ID" value="PIK40758.1"/>
    <property type="molecule type" value="Genomic_DNA"/>
</dbReference>
<dbReference type="GO" id="GO:0006995">
    <property type="term" value="P:cellular response to nitrogen starvation"/>
    <property type="evidence" value="ECO:0007669"/>
    <property type="project" value="TreeGrafter"/>
</dbReference>
<protein>
    <recommendedName>
        <fullName evidence="4 15">Autophagy protein 5</fullName>
    </recommendedName>
</protein>
<keyword evidence="12 15" id="KW-0472">Membrane</keyword>
<evidence type="ECO:0000259" key="18">
    <source>
        <dbReference type="Pfam" id="PF20638"/>
    </source>
</evidence>
<dbReference type="InterPro" id="IPR048318">
    <property type="entry name" value="ATG5_UblB"/>
</dbReference>
<keyword evidence="8 15" id="KW-0832">Ubl conjugation</keyword>
<evidence type="ECO:0000256" key="12">
    <source>
        <dbReference type="ARBA" id="ARBA00023136"/>
    </source>
</evidence>
<evidence type="ECO:0000256" key="10">
    <source>
        <dbReference type="ARBA" id="ARBA00022990"/>
    </source>
</evidence>
<evidence type="ECO:0000256" key="9">
    <source>
        <dbReference type="ARBA" id="ARBA00022859"/>
    </source>
</evidence>
<evidence type="ECO:0000313" key="20">
    <source>
        <dbReference type="Proteomes" id="UP000230750"/>
    </source>
</evidence>
<dbReference type="GO" id="GO:0043069">
    <property type="term" value="P:negative regulation of programmed cell death"/>
    <property type="evidence" value="ECO:0007669"/>
    <property type="project" value="UniProtKB-ARBA"/>
</dbReference>
<evidence type="ECO:0000256" key="2">
    <source>
        <dbReference type="ARBA" id="ARBA00004623"/>
    </source>
</evidence>
<dbReference type="InterPro" id="IPR048940">
    <property type="entry name" value="ATG5_HBR"/>
</dbReference>
<dbReference type="InterPro" id="IPR048939">
    <property type="entry name" value="ATG5_UblA"/>
</dbReference>
<evidence type="ECO:0000256" key="15">
    <source>
        <dbReference type="RuleBase" id="RU361202"/>
    </source>
</evidence>
<dbReference type="GO" id="GO:0005776">
    <property type="term" value="C:autophagosome"/>
    <property type="evidence" value="ECO:0007669"/>
    <property type="project" value="TreeGrafter"/>
</dbReference>
<keyword evidence="9" id="KW-0391">Immunity</keyword>
<organism evidence="19 20">
    <name type="scientific">Stichopus japonicus</name>
    <name type="common">Sea cucumber</name>
    <dbReference type="NCBI Taxonomy" id="307972"/>
    <lineage>
        <taxon>Eukaryota</taxon>
        <taxon>Metazoa</taxon>
        <taxon>Echinodermata</taxon>
        <taxon>Eleutherozoa</taxon>
        <taxon>Echinozoa</taxon>
        <taxon>Holothuroidea</taxon>
        <taxon>Aspidochirotacea</taxon>
        <taxon>Aspidochirotida</taxon>
        <taxon>Stichopodidae</taxon>
        <taxon>Apostichopus</taxon>
    </lineage>
</organism>
<sequence>MAADDREILREVWQGKLPICFSLADDEEKSSSIREPCFLLVSRLTYITLIAEKILKHFKKGEELPEGEELWFEFNNQPLKWHYPVGVLFDLLTHNTPLPWNVKIHFKNFPEDELLHCESKEVVEAHFMSSIKEADILKHRGQVINNMQKRDHKQLWQGLQNDKFDQFWTINRRLMERTNEEPFRSIPLRIYQRDKMYIQRLAKPVTSTGEPLNLGHVLKRLLPDLFNNSENLNNRALIHGVEVPTETPVQWLSEHLSHPDNFLHIVVLPREAAEP</sequence>
<evidence type="ECO:0000256" key="5">
    <source>
        <dbReference type="ARBA" id="ARBA00022490"/>
    </source>
</evidence>
<evidence type="ECO:0000256" key="13">
    <source>
        <dbReference type="ARBA" id="ARBA00025421"/>
    </source>
</evidence>
<dbReference type="GO" id="GO:0002376">
    <property type="term" value="P:immune system process"/>
    <property type="evidence" value="ECO:0007669"/>
    <property type="project" value="UniProtKB-KW"/>
</dbReference>
<keyword evidence="5" id="KW-0963">Cytoplasm</keyword>
<feature type="domain" description="Autophagy protein ATG5 UblB" evidence="16">
    <location>
        <begin position="185"/>
        <end position="267"/>
    </location>
</feature>
<dbReference type="GO" id="GO:0034727">
    <property type="term" value="P:piecemeal microautophagy of the nucleus"/>
    <property type="evidence" value="ECO:0007669"/>
    <property type="project" value="TreeGrafter"/>
</dbReference>
<comment type="subcellular location">
    <subcellularLocation>
        <location evidence="1">Cytoplasm</location>
    </subcellularLocation>
    <subcellularLocation>
        <location evidence="2 15">Preautophagosomal structure membrane</location>
        <topology evidence="2 15">Peripheral membrane protein</topology>
    </subcellularLocation>
</comment>
<comment type="caution">
    <text evidence="19">The sequence shown here is derived from an EMBL/GenBank/DDBJ whole genome shotgun (WGS) entry which is preliminary data.</text>
</comment>
<dbReference type="InterPro" id="IPR007239">
    <property type="entry name" value="Atg5"/>
</dbReference>
<dbReference type="STRING" id="307972.A0A2G8JYD6"/>
<comment type="function">
    <text evidence="13">May play an important role in the apoptotic process, possibly within the modified cytoskeleton. Its expression is a relatively late event in the apoptotic process, occurring downstream of caspase activity. Plays a crucial role in IFN-gamma-induced autophagic cell death by interacting with FADD.</text>
</comment>
<dbReference type="FunFam" id="3.10.20.90:FF:000100">
    <property type="entry name" value="Autophagy related 5"/>
    <property type="match status" value="1"/>
</dbReference>
<keyword evidence="7" id="KW-0053">Apoptosis</keyword>
<evidence type="ECO:0000259" key="16">
    <source>
        <dbReference type="Pfam" id="PF04106"/>
    </source>
</evidence>
<evidence type="ECO:0000256" key="8">
    <source>
        <dbReference type="ARBA" id="ARBA00022843"/>
    </source>
</evidence>
<dbReference type="GO" id="GO:0044233">
    <property type="term" value="C:mitochondria-associated endoplasmic reticulum membrane contact site"/>
    <property type="evidence" value="ECO:0007669"/>
    <property type="project" value="TreeGrafter"/>
</dbReference>
<comment type="subunit">
    <text evidence="15">Conjugated with ATG12.</text>
</comment>
<dbReference type="Proteomes" id="UP000230750">
    <property type="component" value="Unassembled WGS sequence"/>
</dbReference>
<dbReference type="Pfam" id="PF20638">
    <property type="entry name" value="ATG5_UblA"/>
    <property type="match status" value="1"/>
</dbReference>
<evidence type="ECO:0000256" key="4">
    <source>
        <dbReference type="ARBA" id="ARBA00015616"/>
    </source>
</evidence>
<feature type="domain" description="Autophagy protein ATG5 UblA" evidence="18">
    <location>
        <begin position="12"/>
        <end position="106"/>
    </location>
</feature>
<dbReference type="InterPro" id="IPR042527">
    <property type="entry name" value="Atg5_UblA_dom_sf"/>
</dbReference>
<reference evidence="19 20" key="1">
    <citation type="journal article" date="2017" name="PLoS Biol.">
        <title>The sea cucumber genome provides insights into morphological evolution and visceral regeneration.</title>
        <authorList>
            <person name="Zhang X."/>
            <person name="Sun L."/>
            <person name="Yuan J."/>
            <person name="Sun Y."/>
            <person name="Gao Y."/>
            <person name="Zhang L."/>
            <person name="Li S."/>
            <person name="Dai H."/>
            <person name="Hamel J.F."/>
            <person name="Liu C."/>
            <person name="Yu Y."/>
            <person name="Liu S."/>
            <person name="Lin W."/>
            <person name="Guo K."/>
            <person name="Jin S."/>
            <person name="Xu P."/>
            <person name="Storey K.B."/>
            <person name="Huan P."/>
            <person name="Zhang T."/>
            <person name="Zhou Y."/>
            <person name="Zhang J."/>
            <person name="Lin C."/>
            <person name="Li X."/>
            <person name="Xing L."/>
            <person name="Huo D."/>
            <person name="Sun M."/>
            <person name="Wang L."/>
            <person name="Mercier A."/>
            <person name="Li F."/>
            <person name="Yang H."/>
            <person name="Xiang J."/>
        </authorList>
    </citation>
    <scope>NUCLEOTIDE SEQUENCE [LARGE SCALE GENOMIC DNA]</scope>
    <source>
        <strain evidence="19">Shaxun</strain>
        <tissue evidence="19">Muscle</tissue>
    </source>
</reference>
<evidence type="ECO:0000256" key="6">
    <source>
        <dbReference type="ARBA" id="ARBA00022499"/>
    </source>
</evidence>
<dbReference type="Pfam" id="PF04106">
    <property type="entry name" value="ATG5_UblB"/>
    <property type="match status" value="1"/>
</dbReference>
<dbReference type="GO" id="GO:0006915">
    <property type="term" value="P:apoptotic process"/>
    <property type="evidence" value="ECO:0007669"/>
    <property type="project" value="UniProtKB-KW"/>
</dbReference>
<dbReference type="GO" id="GO:0000422">
    <property type="term" value="P:autophagy of mitochondrion"/>
    <property type="evidence" value="ECO:0007669"/>
    <property type="project" value="TreeGrafter"/>
</dbReference>
<dbReference type="Gene3D" id="3.10.20.620">
    <property type="match status" value="1"/>
</dbReference>
<dbReference type="GO" id="GO:0019776">
    <property type="term" value="F:Atg8-family ligase activity"/>
    <property type="evidence" value="ECO:0007669"/>
    <property type="project" value="TreeGrafter"/>
</dbReference>
<dbReference type="GO" id="GO:0000045">
    <property type="term" value="P:autophagosome assembly"/>
    <property type="evidence" value="ECO:0007669"/>
    <property type="project" value="UniProtKB-ARBA"/>
</dbReference>
<dbReference type="GO" id="GO:0034045">
    <property type="term" value="C:phagophore assembly site membrane"/>
    <property type="evidence" value="ECO:0007669"/>
    <property type="project" value="UniProtKB-SubCell"/>
</dbReference>
<evidence type="ECO:0000256" key="7">
    <source>
        <dbReference type="ARBA" id="ARBA00022703"/>
    </source>
</evidence>
<dbReference type="AlphaFoldDB" id="A0A2G8JYD6"/>
<evidence type="ECO:0000259" key="17">
    <source>
        <dbReference type="Pfam" id="PF20637"/>
    </source>
</evidence>
<evidence type="ECO:0000256" key="1">
    <source>
        <dbReference type="ARBA" id="ARBA00004496"/>
    </source>
</evidence>
<dbReference type="Gene3D" id="1.10.246.190">
    <property type="entry name" value="Autophagy protein Apg5, helix rich domain"/>
    <property type="match status" value="1"/>
</dbReference>
<dbReference type="Pfam" id="PF20637">
    <property type="entry name" value="ATG5_HBR"/>
    <property type="match status" value="1"/>
</dbReference>
<keyword evidence="6 15" id="KW-1017">Isopeptide bond</keyword>
<dbReference type="GO" id="GO:0061908">
    <property type="term" value="C:phagophore"/>
    <property type="evidence" value="ECO:0007669"/>
    <property type="project" value="TreeGrafter"/>
</dbReference>
<keyword evidence="11 15" id="KW-0072">Autophagy</keyword>
<keyword evidence="10" id="KW-0007">Acetylation</keyword>
<evidence type="ECO:0000256" key="11">
    <source>
        <dbReference type="ARBA" id="ARBA00023006"/>
    </source>
</evidence>
<accession>A0A2G8JYD6</accession>
<name>A0A2G8JYD6_STIJA</name>
<dbReference type="Gene3D" id="3.10.20.90">
    <property type="entry name" value="Phosphatidylinositol 3-kinase Catalytic Subunit, Chain A, domain 1"/>
    <property type="match status" value="1"/>
</dbReference>
<evidence type="ECO:0000256" key="14">
    <source>
        <dbReference type="ARBA" id="ARBA00093583"/>
    </source>
</evidence>
<dbReference type="FunFam" id="3.10.20.620:FF:000001">
    <property type="entry name" value="Autophagy related 5"/>
    <property type="match status" value="1"/>
</dbReference>
<gene>
    <name evidence="19" type="ORF">BSL78_22400</name>
</gene>
<comment type="similarity">
    <text evidence="3 15">Belongs to the ATG5 family.</text>
</comment>
<dbReference type="OrthoDB" id="272162at2759"/>
<comment type="subunit">
    <text evidence="14">Forms a conjugate with ATG12. Part of the minor complex composed of 4 sets of ATG12-ATG5 and ATG16L1 (400 kDa); this complex interacts with ATG3 leading to disruption of ATG7 interaction and promotion of ATG8-like proteins lipidation. Forms an 800-kDa complex composed of ATG12-ATG5 and ATG16L2. The ATG12-ATG5 conjugate interacts with RAB33A; this interaction is bridged by ATG16L1 and promotes ATG12-ATG5-ATG16L1 complex recruitment to phagophores. Interacts with TECPR1; the interaction is direct and does not take place when ATG16L1 is associated with the ATG5-ATG12 conjugate. Interacts with DHX58/RIG-1, IFIH1/MDA5 and MAVS/IPS-1 in monomeric form as well as in ATG12-ATG5 conjugate form. The interaction with MAVS is further enhanced upon vesicular stomatitis virus (VSV) infection. Interacts with ATG3. Interacts with ATG7 and ATG10. Interacts with FADD. Interacts with Bassoon/BSN; this interaction is important for the regulation of presynaptic autophagy. Interacts with ATG16L2.</text>
</comment>
<proteinExistence type="inferred from homology"/>
<dbReference type="InterPro" id="IPR042526">
    <property type="entry name" value="Atg5_HR"/>
</dbReference>
<comment type="function">
    <text evidence="15">Involved in autophagic vesicle formation.</text>
</comment>